<evidence type="ECO:0000256" key="6">
    <source>
        <dbReference type="ARBA" id="ARBA00023004"/>
    </source>
</evidence>
<dbReference type="InterPro" id="IPR036396">
    <property type="entry name" value="Cyt_P450_sf"/>
</dbReference>
<dbReference type="PRINTS" id="PR00465">
    <property type="entry name" value="EP450IV"/>
</dbReference>
<dbReference type="GO" id="GO:0020037">
    <property type="term" value="F:heme binding"/>
    <property type="evidence" value="ECO:0007669"/>
    <property type="project" value="InterPro"/>
</dbReference>
<evidence type="ECO:0000313" key="10">
    <source>
        <dbReference type="EMBL" id="KAG5542217.1"/>
    </source>
</evidence>
<dbReference type="InterPro" id="IPR002403">
    <property type="entry name" value="Cyt_P450_E_grp-IV"/>
</dbReference>
<dbReference type="GO" id="GO:0005506">
    <property type="term" value="F:iron ion binding"/>
    <property type="evidence" value="ECO:0007669"/>
    <property type="project" value="InterPro"/>
</dbReference>
<name>A0AAV6JM64_9ERIC</name>
<dbReference type="AlphaFoldDB" id="A0AAV6JM64"/>
<sequence>MIDPVEIALEYVDWRDFFPHLRWIPQRNFERKIEKMYSRRLAVMKALIKEQSERAASGEESLYEEIQSICGSDKITEENLCRLPLLDAVFHETLRTHIPLPIVPLRYVHEDTELGGYYVPAGSEIAINLYGCNMDENRWEKPEEWNPERFLDDKKKYAPSDLYKTMAFGAGKRLCPGALQATLIVCTTIGRLVQEFEWRLEDGEEEDVDIVGIINQKLHPMHAVIRPRNL</sequence>
<dbReference type="GO" id="GO:0010241">
    <property type="term" value="P:ent-kaurene oxidation to kaurenoic acid"/>
    <property type="evidence" value="ECO:0007669"/>
    <property type="project" value="InterPro"/>
</dbReference>
<dbReference type="GO" id="GO:0016709">
    <property type="term" value="F:oxidoreductase activity, acting on paired donors, with incorporation or reduction of molecular oxygen, NAD(P)H as one donor, and incorporation of one atom of oxygen"/>
    <property type="evidence" value="ECO:0007669"/>
    <property type="project" value="TreeGrafter"/>
</dbReference>
<keyword evidence="4 8" id="KW-0479">Metal-binding</keyword>
<dbReference type="EMBL" id="JACTNZ010000007">
    <property type="protein sequence ID" value="KAG5542217.1"/>
    <property type="molecule type" value="Genomic_DNA"/>
</dbReference>
<keyword evidence="6 8" id="KW-0408">Iron</keyword>
<dbReference type="PANTHER" id="PTHR47283">
    <property type="entry name" value="ENT-KAURENE OXIDASE, CHLOROPLASTIC"/>
    <property type="match status" value="1"/>
</dbReference>
<reference evidence="10" key="1">
    <citation type="submission" date="2020-08" db="EMBL/GenBank/DDBJ databases">
        <title>Plant Genome Project.</title>
        <authorList>
            <person name="Zhang R.-G."/>
        </authorList>
    </citation>
    <scope>NUCLEOTIDE SEQUENCE</scope>
    <source>
        <strain evidence="10">WSP0</strain>
        <tissue evidence="10">Leaf</tissue>
    </source>
</reference>
<keyword evidence="9" id="KW-0503">Monooxygenase</keyword>
<evidence type="ECO:0000313" key="11">
    <source>
        <dbReference type="Proteomes" id="UP000823749"/>
    </source>
</evidence>
<keyword evidence="7" id="KW-0472">Membrane</keyword>
<dbReference type="PANTHER" id="PTHR47283:SF1">
    <property type="entry name" value="ENT-KAURENE OXIDASE, CHLOROPLASTIC"/>
    <property type="match status" value="1"/>
</dbReference>
<dbReference type="InterPro" id="IPR044225">
    <property type="entry name" value="KO_chloroplastic"/>
</dbReference>
<comment type="subcellular location">
    <subcellularLocation>
        <location evidence="1">Membrane</location>
        <topology evidence="1">Single-pass membrane protein</topology>
    </subcellularLocation>
</comment>
<dbReference type="Proteomes" id="UP000823749">
    <property type="component" value="Chromosome 7"/>
</dbReference>
<keyword evidence="11" id="KW-1185">Reference proteome</keyword>
<comment type="similarity">
    <text evidence="2 9">Belongs to the cytochrome P450 family.</text>
</comment>
<dbReference type="GO" id="GO:0009686">
    <property type="term" value="P:gibberellin biosynthetic process"/>
    <property type="evidence" value="ECO:0007669"/>
    <property type="project" value="InterPro"/>
</dbReference>
<dbReference type="GO" id="GO:0052615">
    <property type="term" value="F:ent-kaurene oxidase activity"/>
    <property type="evidence" value="ECO:0007669"/>
    <property type="project" value="InterPro"/>
</dbReference>
<keyword evidence="3" id="KW-0812">Transmembrane</keyword>
<keyword evidence="8 9" id="KW-0349">Heme</keyword>
<evidence type="ECO:0000256" key="9">
    <source>
        <dbReference type="RuleBase" id="RU000461"/>
    </source>
</evidence>
<dbReference type="GO" id="GO:0009707">
    <property type="term" value="C:chloroplast outer membrane"/>
    <property type="evidence" value="ECO:0007669"/>
    <property type="project" value="TreeGrafter"/>
</dbReference>
<accession>A0AAV6JM64</accession>
<gene>
    <name evidence="10" type="ORF">RHGRI_021923</name>
</gene>
<organism evidence="10 11">
    <name type="scientific">Rhododendron griersonianum</name>
    <dbReference type="NCBI Taxonomy" id="479676"/>
    <lineage>
        <taxon>Eukaryota</taxon>
        <taxon>Viridiplantae</taxon>
        <taxon>Streptophyta</taxon>
        <taxon>Embryophyta</taxon>
        <taxon>Tracheophyta</taxon>
        <taxon>Spermatophyta</taxon>
        <taxon>Magnoliopsida</taxon>
        <taxon>eudicotyledons</taxon>
        <taxon>Gunneridae</taxon>
        <taxon>Pentapetalae</taxon>
        <taxon>asterids</taxon>
        <taxon>Ericales</taxon>
        <taxon>Ericaceae</taxon>
        <taxon>Ericoideae</taxon>
        <taxon>Rhodoreae</taxon>
        <taxon>Rhododendron</taxon>
    </lineage>
</organism>
<dbReference type="GO" id="GO:0005783">
    <property type="term" value="C:endoplasmic reticulum"/>
    <property type="evidence" value="ECO:0007669"/>
    <property type="project" value="TreeGrafter"/>
</dbReference>
<comment type="caution">
    <text evidence="10">The sequence shown here is derived from an EMBL/GenBank/DDBJ whole genome shotgun (WGS) entry which is preliminary data.</text>
</comment>
<evidence type="ECO:0000256" key="1">
    <source>
        <dbReference type="ARBA" id="ARBA00004167"/>
    </source>
</evidence>
<evidence type="ECO:0000256" key="4">
    <source>
        <dbReference type="ARBA" id="ARBA00022723"/>
    </source>
</evidence>
<dbReference type="InterPro" id="IPR001128">
    <property type="entry name" value="Cyt_P450"/>
</dbReference>
<evidence type="ECO:0000256" key="8">
    <source>
        <dbReference type="PIRSR" id="PIRSR602403-1"/>
    </source>
</evidence>
<evidence type="ECO:0000256" key="3">
    <source>
        <dbReference type="ARBA" id="ARBA00022692"/>
    </source>
</evidence>
<dbReference type="PROSITE" id="PS00086">
    <property type="entry name" value="CYTOCHROME_P450"/>
    <property type="match status" value="1"/>
</dbReference>
<evidence type="ECO:0000256" key="5">
    <source>
        <dbReference type="ARBA" id="ARBA00022989"/>
    </source>
</evidence>
<dbReference type="InterPro" id="IPR017972">
    <property type="entry name" value="Cyt_P450_CS"/>
</dbReference>
<evidence type="ECO:0000256" key="7">
    <source>
        <dbReference type="ARBA" id="ARBA00023136"/>
    </source>
</evidence>
<proteinExistence type="inferred from homology"/>
<comment type="cofactor">
    <cofactor evidence="8">
        <name>heme</name>
        <dbReference type="ChEBI" id="CHEBI:30413"/>
    </cofactor>
</comment>
<evidence type="ECO:0008006" key="12">
    <source>
        <dbReference type="Google" id="ProtNLM"/>
    </source>
</evidence>
<dbReference type="SUPFAM" id="SSF48264">
    <property type="entry name" value="Cytochrome P450"/>
    <property type="match status" value="1"/>
</dbReference>
<evidence type="ECO:0000256" key="2">
    <source>
        <dbReference type="ARBA" id="ARBA00010617"/>
    </source>
</evidence>
<feature type="binding site" description="axial binding residue" evidence="8">
    <location>
        <position position="175"/>
    </location>
    <ligand>
        <name>heme</name>
        <dbReference type="ChEBI" id="CHEBI:30413"/>
    </ligand>
    <ligandPart>
        <name>Fe</name>
        <dbReference type="ChEBI" id="CHEBI:18248"/>
    </ligandPart>
</feature>
<keyword evidence="9" id="KW-0560">Oxidoreductase</keyword>
<keyword evidence="5" id="KW-1133">Transmembrane helix</keyword>
<dbReference type="Pfam" id="PF00067">
    <property type="entry name" value="p450"/>
    <property type="match status" value="1"/>
</dbReference>
<dbReference type="Gene3D" id="1.10.630.10">
    <property type="entry name" value="Cytochrome P450"/>
    <property type="match status" value="1"/>
</dbReference>
<protein>
    <recommendedName>
        <fullName evidence="12">Cytochrome P450</fullName>
    </recommendedName>
</protein>